<dbReference type="Proteomes" id="UP000726170">
    <property type="component" value="Unassembled WGS sequence"/>
</dbReference>
<evidence type="ECO:0000259" key="2">
    <source>
        <dbReference type="Pfam" id="PF17042"/>
    </source>
</evidence>
<reference evidence="3 4" key="1">
    <citation type="submission" date="2021-06" db="EMBL/GenBank/DDBJ databases">
        <authorList>
            <person name="Sun Q."/>
            <person name="Li D."/>
        </authorList>
    </citation>
    <scope>NUCLEOTIDE SEQUENCE [LARGE SCALE GENOMIC DNA]</scope>
    <source>
        <strain evidence="3 4">MSJ-11</strain>
    </source>
</reference>
<keyword evidence="3" id="KW-0418">Kinase</keyword>
<dbReference type="EMBL" id="JAHLQF010000002">
    <property type="protein sequence ID" value="MBU5484767.1"/>
    <property type="molecule type" value="Genomic_DNA"/>
</dbReference>
<dbReference type="RefSeq" id="WP_216439224.1">
    <property type="nucleotide sequence ID" value="NZ_JAHLQF010000002.1"/>
</dbReference>
<gene>
    <name evidence="3" type="ORF">KQI86_10515</name>
</gene>
<dbReference type="Pfam" id="PF07005">
    <property type="entry name" value="SBD_N"/>
    <property type="match status" value="1"/>
</dbReference>
<accession>A0ABS6EHZ5</accession>
<evidence type="ECO:0000259" key="1">
    <source>
        <dbReference type="Pfam" id="PF07005"/>
    </source>
</evidence>
<evidence type="ECO:0000313" key="3">
    <source>
        <dbReference type="EMBL" id="MBU5484767.1"/>
    </source>
</evidence>
<dbReference type="Pfam" id="PF17042">
    <property type="entry name" value="NBD_C"/>
    <property type="match status" value="1"/>
</dbReference>
<dbReference type="InterPro" id="IPR031475">
    <property type="entry name" value="NBD_C"/>
</dbReference>
<keyword evidence="3" id="KW-0808">Transferase</keyword>
<proteinExistence type="predicted"/>
<feature type="domain" description="Four-carbon acid sugar kinase N-terminal" evidence="1">
    <location>
        <begin position="5"/>
        <end position="216"/>
    </location>
</feature>
<name>A0ABS6EHZ5_9CLOT</name>
<feature type="domain" description="Four-carbon acid sugar kinase nucleotide binding" evidence="2">
    <location>
        <begin position="228"/>
        <end position="391"/>
    </location>
</feature>
<keyword evidence="4" id="KW-1185">Reference proteome</keyword>
<dbReference type="GO" id="GO:0016301">
    <property type="term" value="F:kinase activity"/>
    <property type="evidence" value="ECO:0007669"/>
    <property type="project" value="UniProtKB-KW"/>
</dbReference>
<comment type="caution">
    <text evidence="3">The sequence shown here is derived from an EMBL/GenBank/DDBJ whole genome shotgun (WGS) entry which is preliminary data.</text>
</comment>
<dbReference type="InterPro" id="IPR010737">
    <property type="entry name" value="4-carb_acid_sugar_kinase_N"/>
</dbReference>
<organism evidence="3 4">
    <name type="scientific">Clostridium mobile</name>
    <dbReference type="NCBI Taxonomy" id="2841512"/>
    <lineage>
        <taxon>Bacteria</taxon>
        <taxon>Bacillati</taxon>
        <taxon>Bacillota</taxon>
        <taxon>Clostridia</taxon>
        <taxon>Eubacteriales</taxon>
        <taxon>Clostridiaceae</taxon>
        <taxon>Clostridium</taxon>
    </lineage>
</organism>
<evidence type="ECO:0000313" key="4">
    <source>
        <dbReference type="Proteomes" id="UP000726170"/>
    </source>
</evidence>
<sequence>MPKYLIIADDFTGANDTGVQLKKRGIETQVIVNLKDTCEINTSCVIDTESRGLGEKEAYESVRNYIRDILKEEFDFVYKKVDSTLRGNLVSEIKAIDDIYKPELIIFAPAFPKIGRTTVDKIHKLNGIRIIETEIANDPKKPVKEDNLNKLLQEGYEDKVIHHDLLEIRRGEMDLECSRIHSFDGETDEDLIHIVNASINTNKKILWVGSAGLADAIFAVKKPFKPSLAIVGSISEVSRSQLKYAEKNGASILKIDIGKLLNGENKKSYVDLGIDILAKGKDLILSSAYNREDYEKAINIGDKKFMPKEEVSMYTQETLADIGIEILKSSHVSGVFLTGGDTAISFINKCEAIGSVIIQEVITGIPLMKIKGGKFDGLKMITKAGAFGREEDIYYSLGKLKEDL</sequence>
<protein>
    <submittedName>
        <fullName evidence="3">Four-carbon acid sugar kinase family protein</fullName>
    </submittedName>
</protein>